<dbReference type="GO" id="GO:0003724">
    <property type="term" value="F:RNA helicase activity"/>
    <property type="evidence" value="ECO:0007669"/>
    <property type="project" value="TreeGrafter"/>
</dbReference>
<name>A0A3T0D883_9FIRM</name>
<dbReference type="KEGG" id="ccha:ELD05_12625"/>
<evidence type="ECO:0000256" key="4">
    <source>
        <dbReference type="ARBA" id="ARBA00022723"/>
    </source>
</evidence>
<feature type="domain" description="HD Cas3-type" evidence="11">
    <location>
        <begin position="10"/>
        <end position="214"/>
    </location>
</feature>
<dbReference type="InterPro" id="IPR054712">
    <property type="entry name" value="Cas3-like_dom"/>
</dbReference>
<dbReference type="InterPro" id="IPR011545">
    <property type="entry name" value="DEAD/DEAH_box_helicase_dom"/>
</dbReference>
<dbReference type="InterPro" id="IPR006474">
    <property type="entry name" value="Helicase_Cas3_CRISPR-ass_core"/>
</dbReference>
<reference evidence="12 13" key="1">
    <citation type="submission" date="2018-12" db="EMBL/GenBank/DDBJ databases">
        <title>Genome sequence from the cellulolytic species, Caldicellulosiruptor changbaiensis.</title>
        <authorList>
            <person name="Blumer-Schuette S.E."/>
            <person name="Mendoza C."/>
        </authorList>
    </citation>
    <scope>NUCLEOTIDE SEQUENCE [LARGE SCALE GENOMIC DNA]</scope>
    <source>
        <strain evidence="12 13">CBS-Z</strain>
    </source>
</reference>
<dbReference type="NCBIfam" id="TIGR01587">
    <property type="entry name" value="cas3_core"/>
    <property type="match status" value="1"/>
</dbReference>
<dbReference type="InterPro" id="IPR027417">
    <property type="entry name" value="P-loop_NTPase"/>
</dbReference>
<keyword evidence="13" id="KW-1185">Reference proteome</keyword>
<protein>
    <submittedName>
        <fullName evidence="12">CRISPR-associated helicase Cas3</fullName>
    </submittedName>
</protein>
<dbReference type="InterPro" id="IPR050547">
    <property type="entry name" value="DEAD_box_RNA_helicases"/>
</dbReference>
<keyword evidence="7" id="KW-0347">Helicase</keyword>
<evidence type="ECO:0000259" key="11">
    <source>
        <dbReference type="PROSITE" id="PS51643"/>
    </source>
</evidence>
<dbReference type="InterPro" id="IPR001650">
    <property type="entry name" value="Helicase_C-like"/>
</dbReference>
<dbReference type="SMART" id="SM00490">
    <property type="entry name" value="HELICc"/>
    <property type="match status" value="1"/>
</dbReference>
<dbReference type="PANTHER" id="PTHR47963">
    <property type="entry name" value="DEAD-BOX ATP-DEPENDENT RNA HELICASE 47, MITOCHONDRIAL"/>
    <property type="match status" value="1"/>
</dbReference>
<feature type="domain" description="Helicase ATP-binding" evidence="10">
    <location>
        <begin position="250"/>
        <end position="428"/>
    </location>
</feature>
<dbReference type="GO" id="GO:0051607">
    <property type="term" value="P:defense response to virus"/>
    <property type="evidence" value="ECO:0007669"/>
    <property type="project" value="UniProtKB-KW"/>
</dbReference>
<keyword evidence="3" id="KW-0540">Nuclease</keyword>
<evidence type="ECO:0000259" key="10">
    <source>
        <dbReference type="PROSITE" id="PS51192"/>
    </source>
</evidence>
<dbReference type="GO" id="GO:0004518">
    <property type="term" value="F:nuclease activity"/>
    <property type="evidence" value="ECO:0007669"/>
    <property type="project" value="UniProtKB-KW"/>
</dbReference>
<dbReference type="GO" id="GO:0003723">
    <property type="term" value="F:RNA binding"/>
    <property type="evidence" value="ECO:0007669"/>
    <property type="project" value="TreeGrafter"/>
</dbReference>
<dbReference type="InterPro" id="IPR006483">
    <property type="entry name" value="CRISPR-assoc_Cas3_HD"/>
</dbReference>
<dbReference type="EMBL" id="CP034791">
    <property type="protein sequence ID" value="AZT91381.1"/>
    <property type="molecule type" value="Genomic_DNA"/>
</dbReference>
<keyword evidence="9" id="KW-0051">Antiviral defense</keyword>
<sequence>MNDKIVIYAKSQPPETLQEHVDSLIHNFQILKDVYKKEIDSILPDNVRDIFWDMLYSACVLHDCGKLFTPFQNVIRKHLKKEALKTTFENSIPHSYLSPAFVPKRLLQKYSGYERAFMQAIIYHHERDSLCDDVLYELIVRVIKEELEPKIDIINNQLLNPKLKISLTSLNKKYYKYVSSSNRLVWWDKKGGENEVELLVYILLKGLLVRIDHCASAHVDVEDTTKENLFGKTQCYILNTFKKLNELQDLIKDNKGKNLILIASTGSGKTEAALMWSEDAKTFFILPMRAALNMMYSRIAKDVGIKSVGLLHSTSLQYLLFEEDDHQDAFSIYQSSKYLGKQLLLTTMDQVFTFPFRFKGYERILATLAYSKIIIDEIQGYSPVIAATILKGIEMLHKFGTRFLIMTATLPTIYKDYLKEKGINFETIEYHSQIKRHRIKIKEKDIQADISKIIELAKEKNVLVITNTIAKAVEVYKQIKKAVGEEIKVELLHSQFIQKHRREKEERIKSIQPKSTSGIWITTQIIEASIDVDFDFLFTELSTLDSLFQRMGRCYRKREYDQEEPNVYIYTGNVSGIGKVYDKDIHSISLEMLKNFDKKIISENEKAKLVEELYSYERIKDTKYYNKFREMLNLIESIFDGEFEKQEVHESLRNIFNVRAIPQMYREEAKKLFEQYSAAENVAEKAKIFDRFSEYIVEVPYWRVEKFIEKPRNFFNDIYILNLGYDSNTGINYEEVILSEMI</sequence>
<dbReference type="CDD" id="cd09641">
    <property type="entry name" value="Cas3''_I"/>
    <property type="match status" value="1"/>
</dbReference>
<organism evidence="12 13">
    <name type="scientific">Caldicellulosiruptor changbaiensis</name>
    <dbReference type="NCBI Taxonomy" id="1222016"/>
    <lineage>
        <taxon>Bacteria</taxon>
        <taxon>Bacillati</taxon>
        <taxon>Bacillota</taxon>
        <taxon>Bacillota incertae sedis</taxon>
        <taxon>Caldicellulosiruptorales</taxon>
        <taxon>Caldicellulosiruptoraceae</taxon>
        <taxon>Caldicellulosiruptor</taxon>
    </lineage>
</organism>
<evidence type="ECO:0000256" key="3">
    <source>
        <dbReference type="ARBA" id="ARBA00022722"/>
    </source>
</evidence>
<dbReference type="Gene3D" id="1.10.3210.30">
    <property type="match status" value="1"/>
</dbReference>
<evidence type="ECO:0000256" key="1">
    <source>
        <dbReference type="ARBA" id="ARBA00006847"/>
    </source>
</evidence>
<evidence type="ECO:0000256" key="7">
    <source>
        <dbReference type="ARBA" id="ARBA00022806"/>
    </source>
</evidence>
<evidence type="ECO:0000313" key="12">
    <source>
        <dbReference type="EMBL" id="AZT91381.1"/>
    </source>
</evidence>
<accession>A0A3T0D883</accession>
<keyword evidence="4" id="KW-0479">Metal-binding</keyword>
<dbReference type="NCBIfam" id="TIGR01596">
    <property type="entry name" value="cas3_HD"/>
    <property type="match status" value="1"/>
</dbReference>
<dbReference type="Pfam" id="PF22590">
    <property type="entry name" value="Cas3-like_C_2"/>
    <property type="match status" value="1"/>
</dbReference>
<evidence type="ECO:0000256" key="2">
    <source>
        <dbReference type="ARBA" id="ARBA00009046"/>
    </source>
</evidence>
<dbReference type="Proteomes" id="UP000282930">
    <property type="component" value="Chromosome"/>
</dbReference>
<proteinExistence type="inferred from homology"/>
<comment type="similarity">
    <text evidence="1">In the N-terminal section; belongs to the CRISPR-associated nuclease Cas3-HD family.</text>
</comment>
<dbReference type="GO" id="GO:0046872">
    <property type="term" value="F:metal ion binding"/>
    <property type="evidence" value="ECO:0007669"/>
    <property type="project" value="UniProtKB-KW"/>
</dbReference>
<dbReference type="GO" id="GO:0005524">
    <property type="term" value="F:ATP binding"/>
    <property type="evidence" value="ECO:0007669"/>
    <property type="project" value="UniProtKB-KW"/>
</dbReference>
<comment type="similarity">
    <text evidence="2">In the central section; belongs to the CRISPR-associated helicase Cas3 family.</text>
</comment>
<dbReference type="PROSITE" id="PS51643">
    <property type="entry name" value="HD_CAS3"/>
    <property type="match status" value="1"/>
</dbReference>
<dbReference type="SMART" id="SM00487">
    <property type="entry name" value="DEXDc"/>
    <property type="match status" value="1"/>
</dbReference>
<keyword evidence="8" id="KW-0067">ATP-binding</keyword>
<evidence type="ECO:0000256" key="5">
    <source>
        <dbReference type="ARBA" id="ARBA00022741"/>
    </source>
</evidence>
<keyword evidence="5" id="KW-0547">Nucleotide-binding</keyword>
<dbReference type="PROSITE" id="PS51192">
    <property type="entry name" value="HELICASE_ATP_BIND_1"/>
    <property type="match status" value="1"/>
</dbReference>
<evidence type="ECO:0000313" key="13">
    <source>
        <dbReference type="Proteomes" id="UP000282930"/>
    </source>
</evidence>
<dbReference type="InterPro" id="IPR038257">
    <property type="entry name" value="CRISPR-assoc_Cas3_HD_sf"/>
</dbReference>
<dbReference type="Gene3D" id="3.40.50.300">
    <property type="entry name" value="P-loop containing nucleotide triphosphate hydrolases"/>
    <property type="match status" value="2"/>
</dbReference>
<dbReference type="PANTHER" id="PTHR47963:SF9">
    <property type="entry name" value="CRISPR-ASSOCIATED ENDONUCLEASE_HELICASE CAS3"/>
    <property type="match status" value="1"/>
</dbReference>
<dbReference type="AlphaFoldDB" id="A0A3T0D883"/>
<dbReference type="Pfam" id="PF00270">
    <property type="entry name" value="DEAD"/>
    <property type="match status" value="1"/>
</dbReference>
<evidence type="ECO:0000256" key="6">
    <source>
        <dbReference type="ARBA" id="ARBA00022801"/>
    </source>
</evidence>
<dbReference type="SUPFAM" id="SSF52540">
    <property type="entry name" value="P-loop containing nucleoside triphosphate hydrolases"/>
    <property type="match status" value="1"/>
</dbReference>
<dbReference type="RefSeq" id="WP_127352707.1">
    <property type="nucleotide sequence ID" value="NZ_CP034791.1"/>
</dbReference>
<dbReference type="InterPro" id="IPR014001">
    <property type="entry name" value="Helicase_ATP-bd"/>
</dbReference>
<evidence type="ECO:0000256" key="8">
    <source>
        <dbReference type="ARBA" id="ARBA00022840"/>
    </source>
</evidence>
<gene>
    <name evidence="12" type="primary">cas3</name>
    <name evidence="12" type="ORF">ELD05_12625</name>
</gene>
<keyword evidence="6" id="KW-0378">Hydrolase</keyword>
<evidence type="ECO:0000256" key="9">
    <source>
        <dbReference type="ARBA" id="ARBA00023118"/>
    </source>
</evidence>
<dbReference type="GO" id="GO:0016787">
    <property type="term" value="F:hydrolase activity"/>
    <property type="evidence" value="ECO:0007669"/>
    <property type="project" value="UniProtKB-KW"/>
</dbReference>